<feature type="binding site" evidence="8">
    <location>
        <position position="481"/>
    </location>
    <ligand>
        <name>Zn(2+)</name>
        <dbReference type="ChEBI" id="CHEBI:29105"/>
        <label>2</label>
    </ligand>
</feature>
<evidence type="ECO:0000256" key="1">
    <source>
        <dbReference type="ARBA" id="ARBA00005984"/>
    </source>
</evidence>
<feature type="binding site" evidence="8">
    <location>
        <position position="154"/>
    </location>
    <ligand>
        <name>Mg(2+)</name>
        <dbReference type="ChEBI" id="CHEBI:18420"/>
    </ligand>
</feature>
<feature type="binding site" evidence="8">
    <location>
        <position position="337"/>
    </location>
    <ligand>
        <name>Zn(2+)</name>
        <dbReference type="ChEBI" id="CHEBI:29105"/>
        <label>2</label>
    </ligand>
</feature>
<keyword evidence="5 8" id="KW-0862">Zinc</keyword>
<dbReference type="SUPFAM" id="SSF53649">
    <property type="entry name" value="Alkaline phosphatase-like"/>
    <property type="match status" value="1"/>
</dbReference>
<sequence length="529" mass="56384">MNKFFQTCAIAGLTAAAAFTATSLEARPSRATTGAKYIIFLIGDGMSSVQVQATEAFLAANNGLDPNVATEMDNAENLLNMNLLPVRGINTTYASNRFITDSAAAGTALATGSKTNYGVIGKDTSLTQSYMSIAEMAQEKNYKVGIVSSVSLDHATPGAFYANVDSRNSYELIAVQAAQSGFNFFGGGGWRRASNNAYPAAFPAMSGNTLTEMFTLAGYSMLNDETSIRALKSAPQDMVVCTVPVLQSSDAMPYEIDRAPGAISLAEMTEIAIDCLYANNTTGFFLMVEGGKIDWACHANDPMGTIGDMVDFDNAVGKAIEFYNQHPDETLIVVTGDHETGGLTIGFSGTGYETSFANLLNQASSYEAFGAVLAAYKTNRSFSDPYDPVSENIDSAMKTQIVDSFGIDYDSLSAYRQQRLEDAFDRSMGGVPLTGTSAPSGYVGGSTTIDSLNYGGYDALTMELCHQFSQDTGLGWTSYAHTAVPIPVMAMGFDDYRFAGFYDNTDIAKSIAAAMRVSHDLPHVVAVED</sequence>
<dbReference type="SMART" id="SM00098">
    <property type="entry name" value="alkPPc"/>
    <property type="match status" value="1"/>
</dbReference>
<feature type="active site" description="Phosphoserine intermediate" evidence="7">
    <location>
        <position position="102"/>
    </location>
</feature>
<keyword evidence="3 8" id="KW-0479">Metal-binding</keyword>
<dbReference type="Gene3D" id="1.10.60.40">
    <property type="match status" value="1"/>
</dbReference>
<dbReference type="RefSeq" id="WP_185675178.1">
    <property type="nucleotide sequence ID" value="NZ_JACHVB010000020.1"/>
</dbReference>
<dbReference type="PANTHER" id="PTHR11596">
    <property type="entry name" value="ALKALINE PHOSPHATASE"/>
    <property type="match status" value="1"/>
</dbReference>
<dbReference type="InterPro" id="IPR017850">
    <property type="entry name" value="Alkaline_phosphatase_core_sf"/>
</dbReference>
<evidence type="ECO:0000256" key="4">
    <source>
        <dbReference type="ARBA" id="ARBA00022801"/>
    </source>
</evidence>
<feature type="binding site" evidence="8">
    <location>
        <position position="156"/>
    </location>
    <ligand>
        <name>Mg(2+)</name>
        <dbReference type="ChEBI" id="CHEBI:18420"/>
    </ligand>
</feature>
<evidence type="ECO:0000256" key="7">
    <source>
        <dbReference type="PIRSR" id="PIRSR601952-1"/>
    </source>
</evidence>
<dbReference type="CDD" id="cd16012">
    <property type="entry name" value="ALP"/>
    <property type="match status" value="1"/>
</dbReference>
<accession>A0A842HEX6</accession>
<gene>
    <name evidence="10" type="ORF">H5P28_07965</name>
</gene>
<keyword evidence="11" id="KW-1185">Reference proteome</keyword>
<protein>
    <submittedName>
        <fullName evidence="10">Alkaline phosphatase</fullName>
    </submittedName>
</protein>
<reference evidence="10 11" key="1">
    <citation type="submission" date="2020-07" db="EMBL/GenBank/DDBJ databases">
        <authorList>
            <person name="Feng X."/>
        </authorList>
    </citation>
    <scope>NUCLEOTIDE SEQUENCE [LARGE SCALE GENOMIC DNA]</scope>
    <source>
        <strain evidence="10 11">JCM31066</strain>
    </source>
</reference>
<dbReference type="PROSITE" id="PS00123">
    <property type="entry name" value="ALKALINE_PHOSPHATASE"/>
    <property type="match status" value="1"/>
</dbReference>
<feature type="binding site" evidence="8">
    <location>
        <position position="44"/>
    </location>
    <ligand>
        <name>Mg(2+)</name>
        <dbReference type="ChEBI" id="CHEBI:18420"/>
    </ligand>
</feature>
<evidence type="ECO:0000256" key="5">
    <source>
        <dbReference type="ARBA" id="ARBA00022833"/>
    </source>
</evidence>
<evidence type="ECO:0000256" key="2">
    <source>
        <dbReference type="ARBA" id="ARBA00022553"/>
    </source>
</evidence>
<comment type="cofactor">
    <cofactor evidence="8">
        <name>Mg(2+)</name>
        <dbReference type="ChEBI" id="CHEBI:18420"/>
    </cofactor>
    <text evidence="8">Binds 1 Mg(2+) ion.</text>
</comment>
<feature type="binding site" evidence="8">
    <location>
        <position position="338"/>
    </location>
    <ligand>
        <name>Zn(2+)</name>
        <dbReference type="ChEBI" id="CHEBI:29105"/>
        <label>2</label>
    </ligand>
</feature>
<dbReference type="AlphaFoldDB" id="A0A842HEX6"/>
<evidence type="ECO:0000256" key="8">
    <source>
        <dbReference type="PIRSR" id="PIRSR601952-2"/>
    </source>
</evidence>
<comment type="cofactor">
    <cofactor evidence="8">
        <name>Zn(2+)</name>
        <dbReference type="ChEBI" id="CHEBI:29105"/>
    </cofactor>
    <text evidence="8">Binds 2 Zn(2+) ions.</text>
</comment>
<feature type="binding site" evidence="8">
    <location>
        <position position="289"/>
    </location>
    <ligand>
        <name>Mg(2+)</name>
        <dbReference type="ChEBI" id="CHEBI:18420"/>
    </ligand>
</feature>
<dbReference type="PRINTS" id="PR00113">
    <property type="entry name" value="ALKPHPHTASE"/>
</dbReference>
<keyword evidence="4" id="KW-0378">Hydrolase</keyword>
<name>A0A842HEX6_9BACT</name>
<keyword evidence="2" id="KW-0597">Phosphoprotein</keyword>
<evidence type="ECO:0000256" key="9">
    <source>
        <dbReference type="RuleBase" id="RU003946"/>
    </source>
</evidence>
<dbReference type="GO" id="GO:0004035">
    <property type="term" value="F:alkaline phosphatase activity"/>
    <property type="evidence" value="ECO:0007669"/>
    <property type="project" value="TreeGrafter"/>
</dbReference>
<evidence type="ECO:0000313" key="10">
    <source>
        <dbReference type="EMBL" id="MBC2594196.1"/>
    </source>
</evidence>
<feature type="binding site" evidence="8">
    <location>
        <position position="294"/>
    </location>
    <ligand>
        <name>Zn(2+)</name>
        <dbReference type="ChEBI" id="CHEBI:29105"/>
        <label>2</label>
    </ligand>
</feature>
<comment type="similarity">
    <text evidence="1 9">Belongs to the alkaline phosphatase family.</text>
</comment>
<evidence type="ECO:0000256" key="6">
    <source>
        <dbReference type="ARBA" id="ARBA00022842"/>
    </source>
</evidence>
<dbReference type="Gene3D" id="3.40.720.10">
    <property type="entry name" value="Alkaline Phosphatase, subunit A"/>
    <property type="match status" value="1"/>
</dbReference>
<evidence type="ECO:0000313" key="11">
    <source>
        <dbReference type="Proteomes" id="UP000546464"/>
    </source>
</evidence>
<keyword evidence="6 8" id="KW-0460">Magnesium</keyword>
<dbReference type="GO" id="GO:0046872">
    <property type="term" value="F:metal ion binding"/>
    <property type="evidence" value="ECO:0007669"/>
    <property type="project" value="UniProtKB-KW"/>
</dbReference>
<feature type="binding site" evidence="8">
    <location>
        <position position="298"/>
    </location>
    <ligand>
        <name>Zn(2+)</name>
        <dbReference type="ChEBI" id="CHEBI:29105"/>
        <label>2</label>
    </ligand>
</feature>
<dbReference type="InterPro" id="IPR018299">
    <property type="entry name" value="Alkaline_phosphatase_AS"/>
</dbReference>
<organism evidence="10 11">
    <name type="scientific">Ruficoccus amylovorans</name>
    <dbReference type="NCBI Taxonomy" id="1804625"/>
    <lineage>
        <taxon>Bacteria</taxon>
        <taxon>Pseudomonadati</taxon>
        <taxon>Verrucomicrobiota</taxon>
        <taxon>Opitutia</taxon>
        <taxon>Puniceicoccales</taxon>
        <taxon>Cerasicoccaceae</taxon>
        <taxon>Ruficoccus</taxon>
    </lineage>
</organism>
<dbReference type="InterPro" id="IPR001952">
    <property type="entry name" value="Alkaline_phosphatase"/>
</dbReference>
<feature type="binding site" evidence="8">
    <location>
        <position position="44"/>
    </location>
    <ligand>
        <name>Zn(2+)</name>
        <dbReference type="ChEBI" id="CHEBI:29105"/>
        <label>2</label>
    </ligand>
</feature>
<dbReference type="EMBL" id="JACHVB010000020">
    <property type="protein sequence ID" value="MBC2594196.1"/>
    <property type="molecule type" value="Genomic_DNA"/>
</dbReference>
<dbReference type="Pfam" id="PF00245">
    <property type="entry name" value="Alk_phosphatase"/>
    <property type="match status" value="1"/>
</dbReference>
<dbReference type="Proteomes" id="UP000546464">
    <property type="component" value="Unassembled WGS sequence"/>
</dbReference>
<dbReference type="PANTHER" id="PTHR11596:SF5">
    <property type="entry name" value="ALKALINE PHOSPHATASE"/>
    <property type="match status" value="1"/>
</dbReference>
<evidence type="ECO:0000256" key="3">
    <source>
        <dbReference type="ARBA" id="ARBA00022723"/>
    </source>
</evidence>
<proteinExistence type="inferred from homology"/>
<comment type="caution">
    <text evidence="10">The sequence shown here is derived from an EMBL/GenBank/DDBJ whole genome shotgun (WGS) entry which is preliminary data.</text>
</comment>